<dbReference type="GO" id="GO:0046523">
    <property type="term" value="F:S-methyl-5-thioribose-1-phosphate isomerase activity"/>
    <property type="evidence" value="ECO:0007669"/>
    <property type="project" value="TreeGrafter"/>
</dbReference>
<sequence>MAAELNDSSTAAPAGTLQSICYERGSLRLLDQTRLPLETVYLDIKDSTDGWNAIRDMVVRGAPAIAIAAALSLAVEIFNLAFSGTPEDAASFIFKKLEYLVSSRPTAVNLSDAAEKLRSLISKTAETADKADTIFQSLSPQSVRVKTAASKPLIPTDQTDLISRVARRIMAAGMGLKLPLIKHAYTSQFEASVAKLEEDNAQVLRYVEQQLRMRLRQQRPEQQQRMRLRISLPPDVPVLSKKTKTNGDQDHSATMQLAILSHYNTFKGIGDTSRYPYEYKAFAGDDLEDKLTQHSYPFGQMDGSPGLNPLKDKVFLDLWAHHASFNYGGVSLMCWSVLCIFRKASNNSILVLVTAGSASLNSSSLMLLMTFLEVVHSISSMWGSFVMFLWMEDPGFAGLGQFFVLHQEMIRPARCRDAVVFGLESSCFKVSSIWAYIDAAETMLVDDVAANEAIGFHGASHLRSHLENLQKISVLTHFLLLLDMGLRWGSRLTAFELVHEQIPATLIADSAAAALMKAGRVNAVVVGADRIAANGDTANKIGTYSLALSAYHHGIQFYVAAPITSIDLSISSGEQIVIEERSEKELLHSDGGRGKQVAASGISVWNPAFDVTPARLITAIITEKGVIRKSSEDAFDIQGFIENAK</sequence>
<dbReference type="Gene3D" id="1.20.120.420">
    <property type="entry name" value="translation initiation factor eif-2b, domain 1"/>
    <property type="match status" value="1"/>
</dbReference>
<dbReference type="EMBL" id="JACMSC010000013">
    <property type="protein sequence ID" value="KAG6494080.1"/>
    <property type="molecule type" value="Genomic_DNA"/>
</dbReference>
<dbReference type="Pfam" id="PF01008">
    <property type="entry name" value="IF-2B"/>
    <property type="match status" value="1"/>
</dbReference>
<evidence type="ECO:0000256" key="3">
    <source>
        <dbReference type="RuleBase" id="RU003814"/>
    </source>
</evidence>
<dbReference type="PANTHER" id="PTHR43475:SF1">
    <property type="entry name" value="METHYLTHIORIBOSE-1-PHOSPHATE ISOMERASE"/>
    <property type="match status" value="1"/>
</dbReference>
<dbReference type="InterPro" id="IPR027363">
    <property type="entry name" value="M1Pi_N"/>
</dbReference>
<dbReference type="Gene3D" id="3.40.50.10470">
    <property type="entry name" value="Translation initiation factor eif-2b, domain 2"/>
    <property type="match status" value="1"/>
</dbReference>
<dbReference type="AlphaFoldDB" id="A0A8J5G8R5"/>
<accession>A0A8J5G8R5</accession>
<keyword evidence="2" id="KW-0413">Isomerase</keyword>
<comment type="caution">
    <text evidence="4">The sequence shown here is derived from an EMBL/GenBank/DDBJ whole genome shotgun (WGS) entry which is preliminary data.</text>
</comment>
<dbReference type="PANTHER" id="PTHR43475">
    <property type="entry name" value="METHYLTHIORIBOSE-1-PHOSPHATE ISOMERASE"/>
    <property type="match status" value="1"/>
</dbReference>
<gene>
    <name evidence="4" type="ORF">ZIOFF_049099</name>
</gene>
<dbReference type="InterPro" id="IPR000649">
    <property type="entry name" value="IF-2B-related"/>
</dbReference>
<evidence type="ECO:0000313" key="5">
    <source>
        <dbReference type="Proteomes" id="UP000734854"/>
    </source>
</evidence>
<proteinExistence type="inferred from homology"/>
<protein>
    <recommendedName>
        <fullName evidence="6">S-methyl-5-thioribose-1-phosphate isomerase</fullName>
    </recommendedName>
</protein>
<comment type="similarity">
    <text evidence="1 3">Belongs to the eIF-2B alpha/beta/delta subunits family.</text>
</comment>
<dbReference type="SUPFAM" id="SSF100950">
    <property type="entry name" value="NagB/RpiA/CoA transferase-like"/>
    <property type="match status" value="1"/>
</dbReference>
<keyword evidence="5" id="KW-1185">Reference proteome</keyword>
<dbReference type="InterPro" id="IPR042529">
    <property type="entry name" value="IF_2B-like_C"/>
</dbReference>
<reference evidence="4 5" key="1">
    <citation type="submission" date="2020-08" db="EMBL/GenBank/DDBJ databases">
        <title>Plant Genome Project.</title>
        <authorList>
            <person name="Zhang R.-G."/>
        </authorList>
    </citation>
    <scope>NUCLEOTIDE SEQUENCE [LARGE SCALE GENOMIC DNA]</scope>
    <source>
        <tissue evidence="4">Rhizome</tissue>
    </source>
</reference>
<organism evidence="4 5">
    <name type="scientific">Zingiber officinale</name>
    <name type="common">Ginger</name>
    <name type="synonym">Amomum zingiber</name>
    <dbReference type="NCBI Taxonomy" id="94328"/>
    <lineage>
        <taxon>Eukaryota</taxon>
        <taxon>Viridiplantae</taxon>
        <taxon>Streptophyta</taxon>
        <taxon>Embryophyta</taxon>
        <taxon>Tracheophyta</taxon>
        <taxon>Spermatophyta</taxon>
        <taxon>Magnoliopsida</taxon>
        <taxon>Liliopsida</taxon>
        <taxon>Zingiberales</taxon>
        <taxon>Zingiberaceae</taxon>
        <taxon>Zingiber</taxon>
    </lineage>
</organism>
<dbReference type="InterPro" id="IPR037171">
    <property type="entry name" value="NagB/RpiA_transferase-like"/>
</dbReference>
<evidence type="ECO:0008006" key="6">
    <source>
        <dbReference type="Google" id="ProtNLM"/>
    </source>
</evidence>
<evidence type="ECO:0000256" key="2">
    <source>
        <dbReference type="ARBA" id="ARBA00023235"/>
    </source>
</evidence>
<evidence type="ECO:0000256" key="1">
    <source>
        <dbReference type="ARBA" id="ARBA00007251"/>
    </source>
</evidence>
<dbReference type="InterPro" id="IPR011559">
    <property type="entry name" value="Initiation_fac_2B_a/b/d"/>
</dbReference>
<dbReference type="GO" id="GO:0019509">
    <property type="term" value="P:L-methionine salvage from methylthioadenosine"/>
    <property type="evidence" value="ECO:0007669"/>
    <property type="project" value="TreeGrafter"/>
</dbReference>
<name>A0A8J5G8R5_ZINOF</name>
<dbReference type="NCBIfam" id="TIGR00524">
    <property type="entry name" value="eIF-2B_rel"/>
    <property type="match status" value="1"/>
</dbReference>
<dbReference type="Proteomes" id="UP000734854">
    <property type="component" value="Unassembled WGS sequence"/>
</dbReference>
<evidence type="ECO:0000313" key="4">
    <source>
        <dbReference type="EMBL" id="KAG6494080.1"/>
    </source>
</evidence>